<name>A0A8X6G4M5_TRICU</name>
<dbReference type="AlphaFoldDB" id="A0A8X6G4M5"/>
<dbReference type="EMBL" id="BMAO01034452">
    <property type="protein sequence ID" value="GFQ96640.1"/>
    <property type="molecule type" value="Genomic_DNA"/>
</dbReference>
<accession>A0A8X6G4M5</accession>
<dbReference type="Proteomes" id="UP000887116">
    <property type="component" value="Unassembled WGS sequence"/>
</dbReference>
<protein>
    <submittedName>
        <fullName evidence="1">Uncharacterized protein</fullName>
    </submittedName>
</protein>
<reference evidence="1" key="1">
    <citation type="submission" date="2020-07" db="EMBL/GenBank/DDBJ databases">
        <title>Multicomponent nature underlies the extraordinary mechanical properties of spider dragline silk.</title>
        <authorList>
            <person name="Kono N."/>
            <person name="Nakamura H."/>
            <person name="Mori M."/>
            <person name="Yoshida Y."/>
            <person name="Ohtoshi R."/>
            <person name="Malay A.D."/>
            <person name="Moran D.A.P."/>
            <person name="Tomita M."/>
            <person name="Numata K."/>
            <person name="Arakawa K."/>
        </authorList>
    </citation>
    <scope>NUCLEOTIDE SEQUENCE</scope>
</reference>
<dbReference type="PANTHER" id="PTHR47018">
    <property type="entry name" value="CXC DOMAIN-CONTAINING PROTEIN-RELATED"/>
    <property type="match status" value="1"/>
</dbReference>
<gene>
    <name evidence="1" type="primary">B5V51_12912</name>
    <name evidence="1" type="ORF">TNCT_690591</name>
</gene>
<evidence type="ECO:0000313" key="1">
    <source>
        <dbReference type="EMBL" id="GFQ96640.1"/>
    </source>
</evidence>
<comment type="caution">
    <text evidence="1">The sequence shown here is derived from an EMBL/GenBank/DDBJ whole genome shotgun (WGS) entry which is preliminary data.</text>
</comment>
<evidence type="ECO:0000313" key="2">
    <source>
        <dbReference type="Proteomes" id="UP000887116"/>
    </source>
</evidence>
<keyword evidence="2" id="KW-1185">Reference proteome</keyword>
<organism evidence="1 2">
    <name type="scientific">Trichonephila clavata</name>
    <name type="common">Joro spider</name>
    <name type="synonym">Nephila clavata</name>
    <dbReference type="NCBI Taxonomy" id="2740835"/>
    <lineage>
        <taxon>Eukaryota</taxon>
        <taxon>Metazoa</taxon>
        <taxon>Ecdysozoa</taxon>
        <taxon>Arthropoda</taxon>
        <taxon>Chelicerata</taxon>
        <taxon>Arachnida</taxon>
        <taxon>Araneae</taxon>
        <taxon>Araneomorphae</taxon>
        <taxon>Entelegynae</taxon>
        <taxon>Araneoidea</taxon>
        <taxon>Nephilidae</taxon>
        <taxon>Trichonephila</taxon>
    </lineage>
</organism>
<proteinExistence type="predicted"/>
<sequence length="427" mass="49101">MSVQVINVKKRKLNELSCLFCDKTGDLVKNPKSQTFISIQRAADRRKDDISQKIESDTDFIAHNCSWHRACIATYISEEKIRRRELALLKQENASISTSSTEANVSGSQRVRRSSRSQLKLDTNQKCLICGKQTRNKNKSLLLCSEISAAEQILNTARKKRDDVFTKIGICEHPADLFAMEVRYHEQFYRDYLRQSRNSENPASSKIPHDILMEAFEKLINEIKDQLTSHSFEVSFLAKRLAELIEIEDAIVENGVMKSLLIDKFGENVLFSYASDRSNSSLVFMSNIPLDEVIEHIRTVNSTNYTVQVAKQLRKEILNTKVIPDGYLCDEILIEQFLQKGQLPINWQMFMQALFSSKNNKLSKNYNRRALSVFYDMHFTITEKQTPKHIALAQSIHHLTRSKQLIVILNKCGHCISYKTLKNSIAK</sequence>
<dbReference type="OrthoDB" id="7455129at2759"/>
<dbReference type="PANTHER" id="PTHR47018:SF4">
    <property type="match status" value="1"/>
</dbReference>